<dbReference type="OrthoDB" id="9780153at2"/>
<feature type="modified residue" description="4-aspartylphosphate" evidence="5">
    <location>
        <position position="54"/>
    </location>
</feature>
<evidence type="ECO:0000256" key="2">
    <source>
        <dbReference type="ARBA" id="ARBA00023015"/>
    </source>
</evidence>
<dbReference type="Pfam" id="PF00196">
    <property type="entry name" value="GerE"/>
    <property type="match status" value="1"/>
</dbReference>
<evidence type="ECO:0000256" key="5">
    <source>
        <dbReference type="PROSITE-ProRule" id="PRU00169"/>
    </source>
</evidence>
<gene>
    <name evidence="8" type="ORF">PGLA_08735</name>
</gene>
<keyword evidence="1 5" id="KW-0597">Phosphoprotein</keyword>
<dbReference type="PANTHER" id="PTHR43214">
    <property type="entry name" value="TWO-COMPONENT RESPONSE REGULATOR"/>
    <property type="match status" value="1"/>
</dbReference>
<dbReference type="CDD" id="cd06170">
    <property type="entry name" value="LuxR_C_like"/>
    <property type="match status" value="1"/>
</dbReference>
<dbReference type="InterPro" id="IPR016032">
    <property type="entry name" value="Sig_transdc_resp-reg_C-effctor"/>
</dbReference>
<keyword evidence="3 8" id="KW-0238">DNA-binding</keyword>
<dbReference type="Proteomes" id="UP000076967">
    <property type="component" value="Unassembled WGS sequence"/>
</dbReference>
<dbReference type="EMBL" id="LVJH01000013">
    <property type="protein sequence ID" value="OAB43488.1"/>
    <property type="molecule type" value="Genomic_DNA"/>
</dbReference>
<keyword evidence="4" id="KW-0804">Transcription</keyword>
<organism evidence="8 9">
    <name type="scientific">Paenibacillus glacialis</name>
    <dbReference type="NCBI Taxonomy" id="494026"/>
    <lineage>
        <taxon>Bacteria</taxon>
        <taxon>Bacillati</taxon>
        <taxon>Bacillota</taxon>
        <taxon>Bacilli</taxon>
        <taxon>Bacillales</taxon>
        <taxon>Paenibacillaceae</taxon>
        <taxon>Paenibacillus</taxon>
    </lineage>
</organism>
<protein>
    <submittedName>
        <fullName evidence="8">DNA-binding response regulator</fullName>
    </submittedName>
</protein>
<dbReference type="InterPro" id="IPR011006">
    <property type="entry name" value="CheY-like_superfamily"/>
</dbReference>
<dbReference type="InterPro" id="IPR000792">
    <property type="entry name" value="Tscrpt_reg_LuxR_C"/>
</dbReference>
<dbReference type="CDD" id="cd19930">
    <property type="entry name" value="REC_DesR-like"/>
    <property type="match status" value="1"/>
</dbReference>
<dbReference type="Gene3D" id="3.40.50.2300">
    <property type="match status" value="1"/>
</dbReference>
<evidence type="ECO:0000259" key="6">
    <source>
        <dbReference type="PROSITE" id="PS50043"/>
    </source>
</evidence>
<evidence type="ECO:0000256" key="3">
    <source>
        <dbReference type="ARBA" id="ARBA00023125"/>
    </source>
</evidence>
<dbReference type="STRING" id="494026.PGLA_08735"/>
<dbReference type="PANTHER" id="PTHR43214:SF42">
    <property type="entry name" value="TRANSCRIPTIONAL REGULATORY PROTEIN DESR"/>
    <property type="match status" value="1"/>
</dbReference>
<name>A0A162KBV0_9BACL</name>
<dbReference type="InterPro" id="IPR039420">
    <property type="entry name" value="WalR-like"/>
</dbReference>
<evidence type="ECO:0000259" key="7">
    <source>
        <dbReference type="PROSITE" id="PS50110"/>
    </source>
</evidence>
<dbReference type="PRINTS" id="PR00038">
    <property type="entry name" value="HTHLUXR"/>
</dbReference>
<dbReference type="SUPFAM" id="SSF46894">
    <property type="entry name" value="C-terminal effector domain of the bipartite response regulators"/>
    <property type="match status" value="1"/>
</dbReference>
<reference evidence="8 9" key="1">
    <citation type="submission" date="2016-03" db="EMBL/GenBank/DDBJ databases">
        <title>Draft genome sequence of Paenibacillus glacialis DSM 22343.</title>
        <authorList>
            <person name="Shin S.-K."/>
            <person name="Yi H."/>
        </authorList>
    </citation>
    <scope>NUCLEOTIDE SEQUENCE [LARGE SCALE GENOMIC DNA]</scope>
    <source>
        <strain evidence="8 9">DSM 22343</strain>
    </source>
</reference>
<evidence type="ECO:0000313" key="9">
    <source>
        <dbReference type="Proteomes" id="UP000076967"/>
    </source>
</evidence>
<evidence type="ECO:0000313" key="8">
    <source>
        <dbReference type="EMBL" id="OAB43488.1"/>
    </source>
</evidence>
<dbReference type="Pfam" id="PF00072">
    <property type="entry name" value="Response_reg"/>
    <property type="match status" value="1"/>
</dbReference>
<dbReference type="GO" id="GO:0006355">
    <property type="term" value="P:regulation of DNA-templated transcription"/>
    <property type="evidence" value="ECO:0007669"/>
    <property type="project" value="InterPro"/>
</dbReference>
<comment type="caution">
    <text evidence="8">The sequence shown here is derived from an EMBL/GenBank/DDBJ whole genome shotgun (WGS) entry which is preliminary data.</text>
</comment>
<dbReference type="GO" id="GO:0003677">
    <property type="term" value="F:DNA binding"/>
    <property type="evidence" value="ECO:0007669"/>
    <property type="project" value="UniProtKB-KW"/>
</dbReference>
<dbReference type="GO" id="GO:0000160">
    <property type="term" value="P:phosphorelay signal transduction system"/>
    <property type="evidence" value="ECO:0007669"/>
    <property type="project" value="InterPro"/>
</dbReference>
<keyword evidence="9" id="KW-1185">Reference proteome</keyword>
<sequence>MIRVVIAEDQQLLRGALTSLLSLEDDIEVVAEAADGQATWEAIQQYQPDVCLLDIEIPLLTGLEIAERLRQEGSSSKIIIVTTYARPGFLQKAMALKVEGYLLKDEPIDFLIDSIRKVMAGKRVVSMDLAAALFLKEENPLTERETEVLRMAQEGLTTKEIGKRIFLTEGTVRNYLSLAIQKLEVETRQQATEKAHDQGWI</sequence>
<dbReference type="AlphaFoldDB" id="A0A162KBV0"/>
<evidence type="ECO:0000256" key="4">
    <source>
        <dbReference type="ARBA" id="ARBA00023163"/>
    </source>
</evidence>
<dbReference type="SUPFAM" id="SSF52172">
    <property type="entry name" value="CheY-like"/>
    <property type="match status" value="1"/>
</dbReference>
<dbReference type="RefSeq" id="WP_068531659.1">
    <property type="nucleotide sequence ID" value="NZ_LVJH01000013.1"/>
</dbReference>
<dbReference type="PROSITE" id="PS50110">
    <property type="entry name" value="RESPONSE_REGULATORY"/>
    <property type="match status" value="1"/>
</dbReference>
<feature type="domain" description="HTH luxR-type" evidence="6">
    <location>
        <begin position="134"/>
        <end position="199"/>
    </location>
</feature>
<feature type="domain" description="Response regulatory" evidence="7">
    <location>
        <begin position="3"/>
        <end position="119"/>
    </location>
</feature>
<keyword evidence="2" id="KW-0805">Transcription regulation</keyword>
<proteinExistence type="predicted"/>
<accession>A0A162KBV0</accession>
<dbReference type="SMART" id="SM00448">
    <property type="entry name" value="REC"/>
    <property type="match status" value="1"/>
</dbReference>
<dbReference type="InterPro" id="IPR001789">
    <property type="entry name" value="Sig_transdc_resp-reg_receiver"/>
</dbReference>
<evidence type="ECO:0000256" key="1">
    <source>
        <dbReference type="ARBA" id="ARBA00022553"/>
    </source>
</evidence>
<dbReference type="PROSITE" id="PS50043">
    <property type="entry name" value="HTH_LUXR_2"/>
    <property type="match status" value="1"/>
</dbReference>
<dbReference type="SMART" id="SM00421">
    <property type="entry name" value="HTH_LUXR"/>
    <property type="match status" value="1"/>
</dbReference>